<feature type="domain" description="Dienelactone hydrolase" evidence="2">
    <location>
        <begin position="80"/>
        <end position="172"/>
    </location>
</feature>
<dbReference type="Proteomes" id="UP000604117">
    <property type="component" value="Unassembled WGS sequence"/>
</dbReference>
<evidence type="ECO:0000259" key="2">
    <source>
        <dbReference type="Pfam" id="PF01738"/>
    </source>
</evidence>
<evidence type="ECO:0000256" key="1">
    <source>
        <dbReference type="SAM" id="MobiDB-lite"/>
    </source>
</evidence>
<gene>
    <name evidence="3" type="ORF">Asi02nite_73750</name>
</gene>
<accession>A0ABQ4D412</accession>
<evidence type="ECO:0000313" key="3">
    <source>
        <dbReference type="EMBL" id="GIF77857.1"/>
    </source>
</evidence>
<dbReference type="SUPFAM" id="SSF53474">
    <property type="entry name" value="alpha/beta-Hydrolases"/>
    <property type="match status" value="1"/>
</dbReference>
<name>A0ABQ4D412_9ACTN</name>
<dbReference type="Pfam" id="PF01738">
    <property type="entry name" value="DLH"/>
    <property type="match status" value="1"/>
</dbReference>
<organism evidence="3 4">
    <name type="scientific">Asanoa siamensis</name>
    <dbReference type="NCBI Taxonomy" id="926357"/>
    <lineage>
        <taxon>Bacteria</taxon>
        <taxon>Bacillati</taxon>
        <taxon>Actinomycetota</taxon>
        <taxon>Actinomycetes</taxon>
        <taxon>Micromonosporales</taxon>
        <taxon>Micromonosporaceae</taxon>
        <taxon>Asanoa</taxon>
    </lineage>
</organism>
<keyword evidence="4" id="KW-1185">Reference proteome</keyword>
<sequence>MTVTTTVVVLHSKYSDPDEYEAIFGPLVADLPARLVLPRAPFAARDGYSWFPSASGAAHANLVSAGCDRLAVDVAGAGPLVVTGASQGGDLAFALALRHPGLVTAALPMLGLCPPSLWPTAADRCPPIHAFHGEADPIVAIDDARRVADGLGRRGARISLHTYPGLGHDFSAAMLADWRTTVTDVVTAAGRGEAGNAPPDRRSRRTAPGRG</sequence>
<comment type="caution">
    <text evidence="3">The sequence shown here is derived from an EMBL/GenBank/DDBJ whole genome shotgun (WGS) entry which is preliminary data.</text>
</comment>
<dbReference type="RefSeq" id="WP_203718709.1">
    <property type="nucleotide sequence ID" value="NZ_BONE01000106.1"/>
</dbReference>
<feature type="compositionally biased region" description="Basic residues" evidence="1">
    <location>
        <begin position="202"/>
        <end position="211"/>
    </location>
</feature>
<proteinExistence type="predicted"/>
<dbReference type="InterPro" id="IPR002925">
    <property type="entry name" value="Dienelactn_hydro"/>
</dbReference>
<dbReference type="Gene3D" id="3.40.50.1820">
    <property type="entry name" value="alpha/beta hydrolase"/>
    <property type="match status" value="1"/>
</dbReference>
<reference evidence="3 4" key="1">
    <citation type="submission" date="2021-01" db="EMBL/GenBank/DDBJ databases">
        <title>Whole genome shotgun sequence of Asanoa siamensis NBRC 107932.</title>
        <authorList>
            <person name="Komaki H."/>
            <person name="Tamura T."/>
        </authorList>
    </citation>
    <scope>NUCLEOTIDE SEQUENCE [LARGE SCALE GENOMIC DNA]</scope>
    <source>
        <strain evidence="3 4">NBRC 107932</strain>
    </source>
</reference>
<dbReference type="InterPro" id="IPR029058">
    <property type="entry name" value="AB_hydrolase_fold"/>
</dbReference>
<protein>
    <submittedName>
        <fullName evidence="3">Phospholipase</fullName>
    </submittedName>
</protein>
<dbReference type="EMBL" id="BONE01000106">
    <property type="protein sequence ID" value="GIF77857.1"/>
    <property type="molecule type" value="Genomic_DNA"/>
</dbReference>
<feature type="region of interest" description="Disordered" evidence="1">
    <location>
        <begin position="189"/>
        <end position="211"/>
    </location>
</feature>
<evidence type="ECO:0000313" key="4">
    <source>
        <dbReference type="Proteomes" id="UP000604117"/>
    </source>
</evidence>